<gene>
    <name evidence="2" type="ORF">SAMN05216337_10151</name>
    <name evidence="3" type="ORF">SAMN05216337_107144</name>
</gene>
<evidence type="ECO:0008006" key="5">
    <source>
        <dbReference type="Google" id="ProtNLM"/>
    </source>
</evidence>
<evidence type="ECO:0000256" key="1">
    <source>
        <dbReference type="SAM" id="Phobius"/>
    </source>
</evidence>
<feature type="transmembrane region" description="Helical" evidence="1">
    <location>
        <begin position="43"/>
        <end position="61"/>
    </location>
</feature>
<organism evidence="3 4">
    <name type="scientific">Bradyrhizobium brasilense</name>
    <dbReference type="NCBI Taxonomy" id="1419277"/>
    <lineage>
        <taxon>Bacteria</taxon>
        <taxon>Pseudomonadati</taxon>
        <taxon>Pseudomonadota</taxon>
        <taxon>Alphaproteobacteria</taxon>
        <taxon>Hyphomicrobiales</taxon>
        <taxon>Nitrobacteraceae</taxon>
        <taxon>Bradyrhizobium</taxon>
    </lineage>
</organism>
<keyword evidence="1" id="KW-1133">Transmembrane helix</keyword>
<evidence type="ECO:0000313" key="2">
    <source>
        <dbReference type="EMBL" id="SDD76412.1"/>
    </source>
</evidence>
<sequence>RLVALAPALAPISLSMNSSAIYLGSAMGAAAGAVVVAIGAMDRLGWVAAGFALAALLSVLLSGSSTSGRR</sequence>
<name>A0A1G7NNE0_9BRAD</name>
<dbReference type="EMBL" id="FMZW01000071">
    <property type="protein sequence ID" value="SDF75588.1"/>
    <property type="molecule type" value="Genomic_DNA"/>
</dbReference>
<evidence type="ECO:0000313" key="3">
    <source>
        <dbReference type="EMBL" id="SDF75588.1"/>
    </source>
</evidence>
<keyword evidence="1" id="KW-0812">Transmembrane</keyword>
<protein>
    <recommendedName>
        <fullName evidence="5">MFS transporter</fullName>
    </recommendedName>
</protein>
<reference evidence="3 4" key="1">
    <citation type="submission" date="2016-10" db="EMBL/GenBank/DDBJ databases">
        <authorList>
            <person name="de Groot N.N."/>
        </authorList>
    </citation>
    <scope>NUCLEOTIDE SEQUENCE [LARGE SCALE GENOMIC DNA]</scope>
    <source>
        <strain evidence="3 4">R5</strain>
    </source>
</reference>
<evidence type="ECO:0000313" key="4">
    <source>
        <dbReference type="Proteomes" id="UP000199245"/>
    </source>
</evidence>
<dbReference type="EMBL" id="FMZW01000015">
    <property type="protein sequence ID" value="SDD76412.1"/>
    <property type="molecule type" value="Genomic_DNA"/>
</dbReference>
<dbReference type="Proteomes" id="UP000199245">
    <property type="component" value="Unassembled WGS sequence"/>
</dbReference>
<proteinExistence type="predicted"/>
<accession>A0A1G7NNE0</accession>
<dbReference type="AlphaFoldDB" id="A0A1G7NNE0"/>
<feature type="non-terminal residue" evidence="3">
    <location>
        <position position="1"/>
    </location>
</feature>
<keyword evidence="1" id="KW-0472">Membrane</keyword>